<sequence length="146" mass="15984">MSEQDEPFGAISEKDWQRLEKAAIAVRERAYVPYSRFPVGAALLTPDGDIVVGCNVENATIGATVCAERNAIGTAVASNQREFVALCVVTDVDEPSAPCGICRQVLAEFCDDLPILMINTRGDRRFTTLDQLLPMRFSGRDFLEKG</sequence>
<comment type="similarity">
    <text evidence="3 14">Belongs to the cytidine and deoxycytidylate deaminase family.</text>
</comment>
<evidence type="ECO:0000256" key="7">
    <source>
        <dbReference type="ARBA" id="ARBA00022801"/>
    </source>
</evidence>
<evidence type="ECO:0000256" key="3">
    <source>
        <dbReference type="ARBA" id="ARBA00006576"/>
    </source>
</evidence>
<dbReference type="NCBIfam" id="NF004064">
    <property type="entry name" value="PRK05578.1"/>
    <property type="match status" value="1"/>
</dbReference>
<dbReference type="Proteomes" id="UP000321046">
    <property type="component" value="Unassembled WGS sequence"/>
</dbReference>
<evidence type="ECO:0000313" key="17">
    <source>
        <dbReference type="Proteomes" id="UP000321046"/>
    </source>
</evidence>
<dbReference type="InterPro" id="IPR016193">
    <property type="entry name" value="Cytidine_deaminase-like"/>
</dbReference>
<evidence type="ECO:0000256" key="4">
    <source>
        <dbReference type="ARBA" id="ARBA00012783"/>
    </source>
</evidence>
<dbReference type="GO" id="GO:0005829">
    <property type="term" value="C:cytosol"/>
    <property type="evidence" value="ECO:0007669"/>
    <property type="project" value="TreeGrafter"/>
</dbReference>
<protein>
    <recommendedName>
        <fullName evidence="5 14">Cytidine deaminase</fullName>
        <ecNumber evidence="4 14">3.5.4.5</ecNumber>
    </recommendedName>
    <alternativeName>
        <fullName evidence="9 14">Cytidine aminohydrolase</fullName>
    </alternativeName>
</protein>
<name>A0A5C6X1T8_9DELT</name>
<dbReference type="SUPFAM" id="SSF53927">
    <property type="entry name" value="Cytidine deaminase-like"/>
    <property type="match status" value="1"/>
</dbReference>
<dbReference type="NCBIfam" id="TIGR01354">
    <property type="entry name" value="cyt_deam_tetra"/>
    <property type="match status" value="1"/>
</dbReference>
<dbReference type="Pfam" id="PF00383">
    <property type="entry name" value="dCMP_cyt_deam_1"/>
    <property type="match status" value="1"/>
</dbReference>
<evidence type="ECO:0000256" key="10">
    <source>
        <dbReference type="ARBA" id="ARBA00049252"/>
    </source>
</evidence>
<feature type="active site" description="Proton donor" evidence="12">
    <location>
        <position position="68"/>
    </location>
</feature>
<dbReference type="GO" id="GO:0072527">
    <property type="term" value="P:pyrimidine-containing compound metabolic process"/>
    <property type="evidence" value="ECO:0007669"/>
    <property type="project" value="UniProtKB-ARBA"/>
</dbReference>
<evidence type="ECO:0000256" key="13">
    <source>
        <dbReference type="PIRSR" id="PIRSR606262-3"/>
    </source>
</evidence>
<dbReference type="GO" id="GO:0055086">
    <property type="term" value="P:nucleobase-containing small molecule metabolic process"/>
    <property type="evidence" value="ECO:0007669"/>
    <property type="project" value="UniProtKB-ARBA"/>
</dbReference>
<dbReference type="InterPro" id="IPR002125">
    <property type="entry name" value="CMP_dCMP_dom"/>
</dbReference>
<dbReference type="PANTHER" id="PTHR11644">
    <property type="entry name" value="CYTIDINE DEAMINASE"/>
    <property type="match status" value="1"/>
</dbReference>
<dbReference type="OrthoDB" id="9795347at2"/>
<organism evidence="16 17">
    <name type="scientific">Lujinxingia vulgaris</name>
    <dbReference type="NCBI Taxonomy" id="2600176"/>
    <lineage>
        <taxon>Bacteria</taxon>
        <taxon>Deltaproteobacteria</taxon>
        <taxon>Bradymonadales</taxon>
        <taxon>Lujinxingiaceae</taxon>
        <taxon>Lujinxingia</taxon>
    </lineage>
</organism>
<evidence type="ECO:0000256" key="2">
    <source>
        <dbReference type="ARBA" id="ARBA00003949"/>
    </source>
</evidence>
<comment type="cofactor">
    <cofactor evidence="1 13 14">
        <name>Zn(2+)</name>
        <dbReference type="ChEBI" id="CHEBI:29105"/>
    </cofactor>
</comment>
<feature type="binding site" evidence="13">
    <location>
        <position position="99"/>
    </location>
    <ligand>
        <name>Zn(2+)</name>
        <dbReference type="ChEBI" id="CHEBI:29105"/>
        <note>catalytic</note>
    </ligand>
</feature>
<dbReference type="GO" id="GO:0008270">
    <property type="term" value="F:zinc ion binding"/>
    <property type="evidence" value="ECO:0007669"/>
    <property type="project" value="UniProtKB-UniRule"/>
</dbReference>
<accession>A0A5C6X1T8</accession>
<evidence type="ECO:0000256" key="9">
    <source>
        <dbReference type="ARBA" id="ARBA00032005"/>
    </source>
</evidence>
<dbReference type="InterPro" id="IPR016192">
    <property type="entry name" value="APOBEC/CMP_deaminase_Zn-bd"/>
</dbReference>
<dbReference type="RefSeq" id="WP_146975357.1">
    <property type="nucleotide sequence ID" value="NZ_VOSL01000056.1"/>
</dbReference>
<dbReference type="PROSITE" id="PS00903">
    <property type="entry name" value="CYT_DCMP_DEAMINASES_1"/>
    <property type="match status" value="1"/>
</dbReference>
<evidence type="ECO:0000256" key="1">
    <source>
        <dbReference type="ARBA" id="ARBA00001947"/>
    </source>
</evidence>
<reference evidence="16 17" key="1">
    <citation type="submission" date="2019-08" db="EMBL/GenBank/DDBJ databases">
        <title>Bradymonadales sp. TMQ2.</title>
        <authorList>
            <person name="Liang Q."/>
        </authorList>
    </citation>
    <scope>NUCLEOTIDE SEQUENCE [LARGE SCALE GENOMIC DNA]</scope>
    <source>
        <strain evidence="16 17">TMQ2</strain>
    </source>
</reference>
<dbReference type="GO" id="GO:0042802">
    <property type="term" value="F:identical protein binding"/>
    <property type="evidence" value="ECO:0007669"/>
    <property type="project" value="UniProtKB-ARBA"/>
</dbReference>
<dbReference type="InterPro" id="IPR050202">
    <property type="entry name" value="Cyt/Deoxycyt_deaminase"/>
</dbReference>
<feature type="binding site" evidence="13">
    <location>
        <position position="102"/>
    </location>
    <ligand>
        <name>Zn(2+)</name>
        <dbReference type="ChEBI" id="CHEBI:29105"/>
        <note>catalytic</note>
    </ligand>
</feature>
<dbReference type="PROSITE" id="PS51747">
    <property type="entry name" value="CYT_DCMP_DEAMINASES_2"/>
    <property type="match status" value="1"/>
</dbReference>
<dbReference type="AlphaFoldDB" id="A0A5C6X1T8"/>
<dbReference type="PANTHER" id="PTHR11644:SF2">
    <property type="entry name" value="CYTIDINE DEAMINASE"/>
    <property type="match status" value="1"/>
</dbReference>
<evidence type="ECO:0000259" key="15">
    <source>
        <dbReference type="PROSITE" id="PS51747"/>
    </source>
</evidence>
<evidence type="ECO:0000256" key="6">
    <source>
        <dbReference type="ARBA" id="ARBA00022723"/>
    </source>
</evidence>
<dbReference type="EMBL" id="VOSL01000056">
    <property type="protein sequence ID" value="TXD34210.1"/>
    <property type="molecule type" value="Genomic_DNA"/>
</dbReference>
<keyword evidence="8 13" id="KW-0862">Zinc</keyword>
<keyword evidence="7 14" id="KW-0378">Hydrolase</keyword>
<evidence type="ECO:0000256" key="8">
    <source>
        <dbReference type="ARBA" id="ARBA00022833"/>
    </source>
</evidence>
<comment type="catalytic activity">
    <reaction evidence="10 14">
        <text>2'-deoxycytidine + H2O + H(+) = 2'-deoxyuridine + NH4(+)</text>
        <dbReference type="Rhea" id="RHEA:13433"/>
        <dbReference type="ChEBI" id="CHEBI:15377"/>
        <dbReference type="ChEBI" id="CHEBI:15378"/>
        <dbReference type="ChEBI" id="CHEBI:15698"/>
        <dbReference type="ChEBI" id="CHEBI:16450"/>
        <dbReference type="ChEBI" id="CHEBI:28938"/>
        <dbReference type="EC" id="3.5.4.5"/>
    </reaction>
</comment>
<evidence type="ECO:0000256" key="14">
    <source>
        <dbReference type="RuleBase" id="RU364006"/>
    </source>
</evidence>
<feature type="domain" description="CMP/dCMP-type deaminase" evidence="15">
    <location>
        <begin position="14"/>
        <end position="140"/>
    </location>
</feature>
<evidence type="ECO:0000256" key="12">
    <source>
        <dbReference type="PIRSR" id="PIRSR606262-1"/>
    </source>
</evidence>
<comment type="function">
    <text evidence="2 14">This enzyme scavenges exogenous and endogenous cytidine and 2'-deoxycytidine for UMP synthesis.</text>
</comment>
<dbReference type="GO" id="GO:0004126">
    <property type="term" value="F:cytidine deaminase activity"/>
    <property type="evidence" value="ECO:0007669"/>
    <property type="project" value="UniProtKB-UniRule"/>
</dbReference>
<dbReference type="FunFam" id="3.40.140.10:FF:000008">
    <property type="entry name" value="Cytidine deaminase"/>
    <property type="match status" value="1"/>
</dbReference>
<evidence type="ECO:0000256" key="11">
    <source>
        <dbReference type="ARBA" id="ARBA00049558"/>
    </source>
</evidence>
<proteinExistence type="inferred from homology"/>
<feature type="binding site" evidence="13">
    <location>
        <position position="66"/>
    </location>
    <ligand>
        <name>Zn(2+)</name>
        <dbReference type="ChEBI" id="CHEBI:29105"/>
        <note>catalytic</note>
    </ligand>
</feature>
<dbReference type="Gene3D" id="3.40.140.10">
    <property type="entry name" value="Cytidine Deaminase, domain 2"/>
    <property type="match status" value="1"/>
</dbReference>
<comment type="caution">
    <text evidence="16">The sequence shown here is derived from an EMBL/GenBank/DDBJ whole genome shotgun (WGS) entry which is preliminary data.</text>
</comment>
<comment type="catalytic activity">
    <reaction evidence="11 14">
        <text>cytidine + H2O + H(+) = uridine + NH4(+)</text>
        <dbReference type="Rhea" id="RHEA:16069"/>
        <dbReference type="ChEBI" id="CHEBI:15377"/>
        <dbReference type="ChEBI" id="CHEBI:15378"/>
        <dbReference type="ChEBI" id="CHEBI:16704"/>
        <dbReference type="ChEBI" id="CHEBI:17562"/>
        <dbReference type="ChEBI" id="CHEBI:28938"/>
        <dbReference type="EC" id="3.5.4.5"/>
    </reaction>
</comment>
<keyword evidence="6 13" id="KW-0479">Metal-binding</keyword>
<dbReference type="InterPro" id="IPR006262">
    <property type="entry name" value="Cyt_deam_tetra"/>
</dbReference>
<gene>
    <name evidence="16" type="primary">cdd</name>
    <name evidence="16" type="ORF">FRC96_14350</name>
</gene>
<dbReference type="CDD" id="cd01283">
    <property type="entry name" value="cytidine_deaminase"/>
    <property type="match status" value="1"/>
</dbReference>
<dbReference type="EC" id="3.5.4.5" evidence="4 14"/>
<evidence type="ECO:0000256" key="5">
    <source>
        <dbReference type="ARBA" id="ARBA00018266"/>
    </source>
</evidence>
<evidence type="ECO:0000313" key="16">
    <source>
        <dbReference type="EMBL" id="TXD34210.1"/>
    </source>
</evidence>